<dbReference type="RefSeq" id="WP_310257780.1">
    <property type="nucleotide sequence ID" value="NZ_JAVDWA010000002.1"/>
</dbReference>
<name>A0ABU1TZ79_9BACL</name>
<dbReference type="SMART" id="SM00849">
    <property type="entry name" value="Lactamase_B"/>
    <property type="match status" value="1"/>
</dbReference>
<evidence type="ECO:0000259" key="1">
    <source>
        <dbReference type="SMART" id="SM00849"/>
    </source>
</evidence>
<evidence type="ECO:0000313" key="3">
    <source>
        <dbReference type="Proteomes" id="UP001258181"/>
    </source>
</evidence>
<feature type="domain" description="Metallo-beta-lactamase" evidence="1">
    <location>
        <begin position="20"/>
        <end position="212"/>
    </location>
</feature>
<dbReference type="Gene3D" id="3.60.15.10">
    <property type="entry name" value="Ribonuclease Z/Hydroxyacylglutathione hydrolase-like"/>
    <property type="match status" value="1"/>
</dbReference>
<accession>A0ABU1TZ79</accession>
<dbReference type="InterPro" id="IPR050855">
    <property type="entry name" value="NDM-1-like"/>
</dbReference>
<comment type="caution">
    <text evidence="2">The sequence shown here is derived from an EMBL/GenBank/DDBJ whole genome shotgun (WGS) entry which is preliminary data.</text>
</comment>
<dbReference type="Pfam" id="PF00753">
    <property type="entry name" value="Lactamase_B"/>
    <property type="match status" value="1"/>
</dbReference>
<protein>
    <submittedName>
        <fullName evidence="2">Glyoxylase-like metal-dependent hydrolase (Beta-lactamase superfamily II)</fullName>
    </submittedName>
</protein>
<organism evidence="2 3">
    <name type="scientific">Fictibacillus barbaricus</name>
    <dbReference type="NCBI Taxonomy" id="182136"/>
    <lineage>
        <taxon>Bacteria</taxon>
        <taxon>Bacillati</taxon>
        <taxon>Bacillota</taxon>
        <taxon>Bacilli</taxon>
        <taxon>Bacillales</taxon>
        <taxon>Fictibacillaceae</taxon>
        <taxon>Fictibacillus</taxon>
    </lineage>
</organism>
<dbReference type="CDD" id="cd07721">
    <property type="entry name" value="yflN-like_MBL-fold"/>
    <property type="match status" value="1"/>
</dbReference>
<dbReference type="EMBL" id="JAVDWA010000002">
    <property type="protein sequence ID" value="MDR7072486.1"/>
    <property type="molecule type" value="Genomic_DNA"/>
</dbReference>
<sequence length="243" mass="26312">MKITKKEHLYQLAFLPYLFPVNCYFVEEKESLTLIDAALPHSSKGIITAAQKIGKPITKIVITHAHDDHVGALDSLRKQLPNALVYISKRDARLMDGDLSLDSSESDTPIKGGVSKNIQTRADVLLKEGDKIGSLQAISVPGHTPGSMAFYDRRSGALIAGDAFQTRGGFAIAGQLVPLFSFPKWGTWNAKEAASSALKIYELNPTLLAVGHGKMLENPLPSIKKALEKSALSSSDLTEKRSS</sequence>
<dbReference type="Proteomes" id="UP001258181">
    <property type="component" value="Unassembled WGS sequence"/>
</dbReference>
<dbReference type="SUPFAM" id="SSF56281">
    <property type="entry name" value="Metallo-hydrolase/oxidoreductase"/>
    <property type="match status" value="1"/>
</dbReference>
<gene>
    <name evidence="2" type="ORF">J2X07_001463</name>
</gene>
<proteinExistence type="predicted"/>
<dbReference type="InterPro" id="IPR001279">
    <property type="entry name" value="Metallo-B-lactamas"/>
</dbReference>
<dbReference type="InterPro" id="IPR036866">
    <property type="entry name" value="RibonucZ/Hydroxyglut_hydro"/>
</dbReference>
<dbReference type="PANTHER" id="PTHR42951:SF9">
    <property type="entry name" value="METAL-DEPENDENT HYDROLASE"/>
    <property type="match status" value="1"/>
</dbReference>
<reference evidence="2 3" key="1">
    <citation type="submission" date="2023-07" db="EMBL/GenBank/DDBJ databases">
        <title>Sorghum-associated microbial communities from plants grown in Nebraska, USA.</title>
        <authorList>
            <person name="Schachtman D."/>
        </authorList>
    </citation>
    <scope>NUCLEOTIDE SEQUENCE [LARGE SCALE GENOMIC DNA]</scope>
    <source>
        <strain evidence="2 3">BE211</strain>
    </source>
</reference>
<evidence type="ECO:0000313" key="2">
    <source>
        <dbReference type="EMBL" id="MDR7072486.1"/>
    </source>
</evidence>
<dbReference type="PANTHER" id="PTHR42951">
    <property type="entry name" value="METALLO-BETA-LACTAMASE DOMAIN-CONTAINING"/>
    <property type="match status" value="1"/>
</dbReference>
<keyword evidence="3" id="KW-1185">Reference proteome</keyword>